<evidence type="ECO:0000313" key="4">
    <source>
        <dbReference type="EMBL" id="SHG20372.1"/>
    </source>
</evidence>
<evidence type="ECO:0000313" key="5">
    <source>
        <dbReference type="Proteomes" id="UP000184089"/>
    </source>
</evidence>
<dbReference type="AlphaFoldDB" id="A0AAQ1MDY1"/>
<name>A0AAQ1MDY1_9FIRM</name>
<dbReference type="Proteomes" id="UP000474718">
    <property type="component" value="Unassembled WGS sequence"/>
</dbReference>
<feature type="compositionally biased region" description="Basic and acidic residues" evidence="1">
    <location>
        <begin position="95"/>
        <end position="104"/>
    </location>
</feature>
<dbReference type="Proteomes" id="UP000184089">
    <property type="component" value="Unassembled WGS sequence"/>
</dbReference>
<reference evidence="5" key="1">
    <citation type="submission" date="2016-11" db="EMBL/GenBank/DDBJ databases">
        <authorList>
            <person name="Jaros S."/>
            <person name="Januszkiewicz K."/>
            <person name="Wedrychowicz H."/>
        </authorList>
    </citation>
    <scope>NUCLEOTIDE SEQUENCE [LARGE SCALE GENOMIC DNA]</scope>
    <source>
        <strain evidence="5">DSM 4029</strain>
    </source>
</reference>
<organism evidence="4 5">
    <name type="scientific">Bittarella massiliensis</name>
    <name type="common">ex Durand et al. 2017</name>
    <dbReference type="NCBI Taxonomy" id="1720313"/>
    <lineage>
        <taxon>Bacteria</taxon>
        <taxon>Bacillati</taxon>
        <taxon>Bacillota</taxon>
        <taxon>Clostridia</taxon>
        <taxon>Eubacteriales</taxon>
        <taxon>Oscillospiraceae</taxon>
        <taxon>Bittarella (ex Durand et al. 2017)</taxon>
    </lineage>
</organism>
<keyword evidence="2" id="KW-0472">Membrane</keyword>
<sequence length="116" mass="12586">MKKALKTAAIALCFLFGVGLLLAPALLGEGGFSLSWFAGLSGKEWFYLAVLVLALVALVLLPSLIGRVGKGAPRSLDRTDRPGKQLFYGPNYEEPTDREIDRTLKKMRGQKPGDAH</sequence>
<accession>A0AAQ1MDY1</accession>
<evidence type="ECO:0000256" key="2">
    <source>
        <dbReference type="SAM" id="Phobius"/>
    </source>
</evidence>
<reference evidence="4" key="2">
    <citation type="submission" date="2016-11" db="EMBL/GenBank/DDBJ databases">
        <authorList>
            <person name="Varghese N."/>
            <person name="Submissions S."/>
        </authorList>
    </citation>
    <scope>NUCLEOTIDE SEQUENCE</scope>
    <source>
        <strain evidence="4">DSM 4029</strain>
    </source>
</reference>
<dbReference type="RefSeq" id="WP_021660476.1">
    <property type="nucleotide sequence ID" value="NZ_FQVY01000002.1"/>
</dbReference>
<keyword evidence="6" id="KW-1185">Reference proteome</keyword>
<keyword evidence="2" id="KW-1133">Transmembrane helix</keyword>
<proteinExistence type="predicted"/>
<reference evidence="3 6" key="3">
    <citation type="journal article" date="2019" name="Nat. Med.">
        <title>A library of human gut bacterial isolates paired with longitudinal multiomics data enables mechanistic microbiome research.</title>
        <authorList>
            <person name="Poyet M."/>
            <person name="Groussin M."/>
            <person name="Gibbons S.M."/>
            <person name="Avila-Pacheco J."/>
            <person name="Jiang X."/>
            <person name="Kearney S.M."/>
            <person name="Perrotta A.R."/>
            <person name="Berdy B."/>
            <person name="Zhao S."/>
            <person name="Lieberman T.D."/>
            <person name="Swanson P.K."/>
            <person name="Smith M."/>
            <person name="Roesemann S."/>
            <person name="Alexander J.E."/>
            <person name="Rich S.A."/>
            <person name="Livny J."/>
            <person name="Vlamakis H."/>
            <person name="Clish C."/>
            <person name="Bullock K."/>
            <person name="Deik A."/>
            <person name="Scott J."/>
            <person name="Pierce K.A."/>
            <person name="Xavier R.J."/>
            <person name="Alm E.J."/>
        </authorList>
    </citation>
    <scope>NUCLEOTIDE SEQUENCE [LARGE SCALE GENOMIC DNA]</scope>
    <source>
        <strain evidence="3 6">BIOML-A2</strain>
    </source>
</reference>
<evidence type="ECO:0000313" key="3">
    <source>
        <dbReference type="EMBL" id="MZL68191.1"/>
    </source>
</evidence>
<comment type="caution">
    <text evidence="4">The sequence shown here is derived from an EMBL/GenBank/DDBJ whole genome shotgun (WGS) entry which is preliminary data.</text>
</comment>
<protein>
    <submittedName>
        <fullName evidence="4">Uncharacterized protein</fullName>
    </submittedName>
</protein>
<evidence type="ECO:0000313" key="6">
    <source>
        <dbReference type="Proteomes" id="UP000474718"/>
    </source>
</evidence>
<evidence type="ECO:0000256" key="1">
    <source>
        <dbReference type="SAM" id="MobiDB-lite"/>
    </source>
</evidence>
<feature type="transmembrane region" description="Helical" evidence="2">
    <location>
        <begin position="44"/>
        <end position="65"/>
    </location>
</feature>
<dbReference type="EMBL" id="FQVY01000002">
    <property type="protein sequence ID" value="SHG20372.1"/>
    <property type="molecule type" value="Genomic_DNA"/>
</dbReference>
<keyword evidence="2" id="KW-0812">Transmembrane</keyword>
<feature type="region of interest" description="Disordered" evidence="1">
    <location>
        <begin position="70"/>
        <end position="116"/>
    </location>
</feature>
<dbReference type="EMBL" id="WWVX01000001">
    <property type="protein sequence ID" value="MZL68191.1"/>
    <property type="molecule type" value="Genomic_DNA"/>
</dbReference>
<gene>
    <name evidence="3" type="ORF">GT747_00180</name>
    <name evidence="4" type="ORF">SAMN05444424_1860</name>
</gene>